<dbReference type="InterPro" id="IPR011006">
    <property type="entry name" value="CheY-like_superfamily"/>
</dbReference>
<proteinExistence type="predicted"/>
<organism evidence="6 7">
    <name type="scientific">Candidatus Protoclostridium stercorigallinarum</name>
    <dbReference type="NCBI Taxonomy" id="2838741"/>
    <lineage>
        <taxon>Bacteria</taxon>
        <taxon>Bacillati</taxon>
        <taxon>Bacillota</taxon>
        <taxon>Clostridia</taxon>
        <taxon>Candidatus Protoclostridium</taxon>
    </lineage>
</organism>
<dbReference type="GO" id="GO:0003677">
    <property type="term" value="F:DNA binding"/>
    <property type="evidence" value="ECO:0007669"/>
    <property type="project" value="UniProtKB-KW"/>
</dbReference>
<evidence type="ECO:0000259" key="5">
    <source>
        <dbReference type="PROSITE" id="PS50930"/>
    </source>
</evidence>
<dbReference type="Gene3D" id="3.40.50.2300">
    <property type="match status" value="1"/>
</dbReference>
<feature type="domain" description="HTH LytTR-type" evidence="5">
    <location>
        <begin position="131"/>
        <end position="228"/>
    </location>
</feature>
<evidence type="ECO:0000256" key="1">
    <source>
        <dbReference type="ARBA" id="ARBA00018672"/>
    </source>
</evidence>
<dbReference type="InterPro" id="IPR007492">
    <property type="entry name" value="LytTR_DNA-bd_dom"/>
</dbReference>
<reference evidence="6" key="2">
    <citation type="submission" date="2021-04" db="EMBL/GenBank/DDBJ databases">
        <authorList>
            <person name="Gilroy R."/>
        </authorList>
    </citation>
    <scope>NUCLEOTIDE SEQUENCE</scope>
    <source>
        <strain evidence="6">12435</strain>
    </source>
</reference>
<comment type="function">
    <text evidence="2">May play the central regulatory role in sporulation. It may be an element of the effector pathway responsible for the activation of sporulation genes in response to nutritional stress. Spo0A may act in concert with spo0H (a sigma factor) to control the expression of some genes that are critical to the sporulation process.</text>
</comment>
<dbReference type="Proteomes" id="UP000823990">
    <property type="component" value="Unassembled WGS sequence"/>
</dbReference>
<dbReference type="PROSITE" id="PS50110">
    <property type="entry name" value="RESPONSE_REGULATORY"/>
    <property type="match status" value="1"/>
</dbReference>
<evidence type="ECO:0000256" key="3">
    <source>
        <dbReference type="PROSITE-ProRule" id="PRU00169"/>
    </source>
</evidence>
<dbReference type="GO" id="GO:0000156">
    <property type="term" value="F:phosphorelay response regulator activity"/>
    <property type="evidence" value="ECO:0007669"/>
    <property type="project" value="InterPro"/>
</dbReference>
<dbReference type="Pfam" id="PF00072">
    <property type="entry name" value="Response_reg"/>
    <property type="match status" value="1"/>
</dbReference>
<name>A0A9D1TRF4_9FIRM</name>
<dbReference type="Gene3D" id="2.40.50.1020">
    <property type="entry name" value="LytTr DNA-binding domain"/>
    <property type="match status" value="1"/>
</dbReference>
<protein>
    <recommendedName>
        <fullName evidence="1">Stage 0 sporulation protein A homolog</fullName>
    </recommendedName>
</protein>
<dbReference type="PROSITE" id="PS50930">
    <property type="entry name" value="HTH_LYTTR"/>
    <property type="match status" value="1"/>
</dbReference>
<keyword evidence="3" id="KW-0597">Phosphoprotein</keyword>
<feature type="modified residue" description="4-aspartylphosphate" evidence="3">
    <location>
        <position position="57"/>
    </location>
</feature>
<dbReference type="InterPro" id="IPR046947">
    <property type="entry name" value="LytR-like"/>
</dbReference>
<keyword evidence="6" id="KW-0238">DNA-binding</keyword>
<evidence type="ECO:0000256" key="2">
    <source>
        <dbReference type="ARBA" id="ARBA00024867"/>
    </source>
</evidence>
<dbReference type="PANTHER" id="PTHR37299">
    <property type="entry name" value="TRANSCRIPTIONAL REGULATOR-RELATED"/>
    <property type="match status" value="1"/>
</dbReference>
<dbReference type="SUPFAM" id="SSF52172">
    <property type="entry name" value="CheY-like"/>
    <property type="match status" value="1"/>
</dbReference>
<evidence type="ECO:0000259" key="4">
    <source>
        <dbReference type="PROSITE" id="PS50110"/>
    </source>
</evidence>
<reference evidence="6" key="1">
    <citation type="journal article" date="2021" name="PeerJ">
        <title>Extensive microbial diversity within the chicken gut microbiome revealed by metagenomics and culture.</title>
        <authorList>
            <person name="Gilroy R."/>
            <person name="Ravi A."/>
            <person name="Getino M."/>
            <person name="Pursley I."/>
            <person name="Horton D.L."/>
            <person name="Alikhan N.F."/>
            <person name="Baker D."/>
            <person name="Gharbi K."/>
            <person name="Hall N."/>
            <person name="Watson M."/>
            <person name="Adriaenssens E.M."/>
            <person name="Foster-Nyarko E."/>
            <person name="Jarju S."/>
            <person name="Secka A."/>
            <person name="Antonio M."/>
            <person name="Oren A."/>
            <person name="Chaudhuri R.R."/>
            <person name="La Ragione R."/>
            <person name="Hildebrand F."/>
            <person name="Pallen M.J."/>
        </authorList>
    </citation>
    <scope>NUCLEOTIDE SEQUENCE</scope>
    <source>
        <strain evidence="6">12435</strain>
    </source>
</reference>
<dbReference type="PANTHER" id="PTHR37299:SF1">
    <property type="entry name" value="STAGE 0 SPORULATION PROTEIN A HOMOLOG"/>
    <property type="match status" value="1"/>
</dbReference>
<dbReference type="SMART" id="SM00850">
    <property type="entry name" value="LytTR"/>
    <property type="match status" value="1"/>
</dbReference>
<dbReference type="AlphaFoldDB" id="A0A9D1TRF4"/>
<sequence length="234" mass="26481">MNIAIVDDDKNSVAVLRTYFDRFIAENDCEAITITEFCDGVDFLQNYRSLYDIIFLDIDMPIMDGFRTAEKLREMDSDVFLVFCTVLASYAAEGYKFDAADFMLKPVLYARFSSTMKRILRKLDKSSDDSIAIKTNYGVKYVSPSRIAYVETRGHRLYFHAGETLLSWGTLKDVESLLPKDKFVRINSGCVVNIAYVNGLRGNELDINGNILLASRGCKKNVMQRLAKFFGGGV</sequence>
<evidence type="ECO:0000313" key="6">
    <source>
        <dbReference type="EMBL" id="HIW02389.1"/>
    </source>
</evidence>
<dbReference type="EMBL" id="DXHS01000061">
    <property type="protein sequence ID" value="HIW02389.1"/>
    <property type="molecule type" value="Genomic_DNA"/>
</dbReference>
<dbReference type="InterPro" id="IPR001789">
    <property type="entry name" value="Sig_transdc_resp-reg_receiver"/>
</dbReference>
<dbReference type="Pfam" id="PF04397">
    <property type="entry name" value="LytTR"/>
    <property type="match status" value="1"/>
</dbReference>
<feature type="domain" description="Response regulatory" evidence="4">
    <location>
        <begin position="2"/>
        <end position="120"/>
    </location>
</feature>
<accession>A0A9D1TRF4</accession>
<dbReference type="SMART" id="SM00448">
    <property type="entry name" value="REC"/>
    <property type="match status" value="1"/>
</dbReference>
<comment type="caution">
    <text evidence="6">The sequence shown here is derived from an EMBL/GenBank/DDBJ whole genome shotgun (WGS) entry which is preliminary data.</text>
</comment>
<evidence type="ECO:0000313" key="7">
    <source>
        <dbReference type="Proteomes" id="UP000823990"/>
    </source>
</evidence>
<gene>
    <name evidence="6" type="ORF">H9892_03535</name>
</gene>